<keyword evidence="1" id="KW-0732">Signal</keyword>
<evidence type="ECO:0000313" key="2">
    <source>
        <dbReference type="EMBL" id="KAK2175651.1"/>
    </source>
</evidence>
<dbReference type="EMBL" id="JAODUO010000717">
    <property type="protein sequence ID" value="KAK2175651.1"/>
    <property type="molecule type" value="Genomic_DNA"/>
</dbReference>
<organism evidence="2 3">
    <name type="scientific">Ridgeia piscesae</name>
    <name type="common">Tubeworm</name>
    <dbReference type="NCBI Taxonomy" id="27915"/>
    <lineage>
        <taxon>Eukaryota</taxon>
        <taxon>Metazoa</taxon>
        <taxon>Spiralia</taxon>
        <taxon>Lophotrochozoa</taxon>
        <taxon>Annelida</taxon>
        <taxon>Polychaeta</taxon>
        <taxon>Sedentaria</taxon>
        <taxon>Canalipalpata</taxon>
        <taxon>Sabellida</taxon>
        <taxon>Siboglinidae</taxon>
        <taxon>Ridgeia</taxon>
    </lineage>
</organism>
<keyword evidence="3" id="KW-1185">Reference proteome</keyword>
<proteinExistence type="predicted"/>
<dbReference type="AlphaFoldDB" id="A0AAD9KQF1"/>
<evidence type="ECO:0000313" key="3">
    <source>
        <dbReference type="Proteomes" id="UP001209878"/>
    </source>
</evidence>
<comment type="caution">
    <text evidence="2">The sequence shown here is derived from an EMBL/GenBank/DDBJ whole genome shotgun (WGS) entry which is preliminary data.</text>
</comment>
<sequence length="228" mass="25600">MDVRHIAALLLIVWCAVAPCQRTYNRQCQCEYTVNGQCAYTLMLPVGRSCPTNASSGRQVDDLQRNVSTLAAVALQQSERLGRLQDHVLDVQSRLASLSEKLNNNPRTPETQQDAIRTIATDLTRGLRRNNETLYRVQYGVDIVSANVSALQMQADNIEAMQRSLLTRLVAVERTIARWQRNLRLCSERGPLVDRTETKSQVSSTYDSFFLGAGQARLQSSSAWCPRK</sequence>
<feature type="signal peptide" evidence="1">
    <location>
        <begin position="1"/>
        <end position="22"/>
    </location>
</feature>
<name>A0AAD9KQF1_RIDPI</name>
<feature type="chain" id="PRO_5041966579" description="Secreted protein" evidence="1">
    <location>
        <begin position="23"/>
        <end position="228"/>
    </location>
</feature>
<accession>A0AAD9KQF1</accession>
<protein>
    <recommendedName>
        <fullName evidence="4">Secreted protein</fullName>
    </recommendedName>
</protein>
<dbReference type="Proteomes" id="UP001209878">
    <property type="component" value="Unassembled WGS sequence"/>
</dbReference>
<evidence type="ECO:0000256" key="1">
    <source>
        <dbReference type="SAM" id="SignalP"/>
    </source>
</evidence>
<gene>
    <name evidence="2" type="ORF">NP493_717g01019</name>
</gene>
<evidence type="ECO:0008006" key="4">
    <source>
        <dbReference type="Google" id="ProtNLM"/>
    </source>
</evidence>
<reference evidence="2" key="1">
    <citation type="journal article" date="2023" name="Mol. Biol. Evol.">
        <title>Third-Generation Sequencing Reveals the Adaptive Role of the Epigenome in Three Deep-Sea Polychaetes.</title>
        <authorList>
            <person name="Perez M."/>
            <person name="Aroh O."/>
            <person name="Sun Y."/>
            <person name="Lan Y."/>
            <person name="Juniper S.K."/>
            <person name="Young C.R."/>
            <person name="Angers B."/>
            <person name="Qian P.Y."/>
        </authorList>
    </citation>
    <scope>NUCLEOTIDE SEQUENCE</scope>
    <source>
        <strain evidence="2">R07B-5</strain>
    </source>
</reference>